<gene>
    <name evidence="1" type="ORF">J2S00_003174</name>
</gene>
<dbReference type="Proteomes" id="UP001232445">
    <property type="component" value="Unassembled WGS sequence"/>
</dbReference>
<protein>
    <submittedName>
        <fullName evidence="1">Uncharacterized protein</fullName>
    </submittedName>
</protein>
<evidence type="ECO:0000313" key="2">
    <source>
        <dbReference type="Proteomes" id="UP001232445"/>
    </source>
</evidence>
<dbReference type="RefSeq" id="WP_307341857.1">
    <property type="nucleotide sequence ID" value="NZ_JAUSUQ010000013.1"/>
</dbReference>
<accession>A0ABU0CXE2</accession>
<reference evidence="1 2" key="1">
    <citation type="submission" date="2023-07" db="EMBL/GenBank/DDBJ databases">
        <title>Genomic Encyclopedia of Type Strains, Phase IV (KMG-IV): sequencing the most valuable type-strain genomes for metagenomic binning, comparative biology and taxonomic classification.</title>
        <authorList>
            <person name="Goeker M."/>
        </authorList>
    </citation>
    <scope>NUCLEOTIDE SEQUENCE [LARGE SCALE GENOMIC DNA]</scope>
    <source>
        <strain evidence="1 2">DSM 17740</strain>
    </source>
</reference>
<dbReference type="EMBL" id="JAUSUQ010000013">
    <property type="protein sequence ID" value="MDQ0340365.1"/>
    <property type="molecule type" value="Genomic_DNA"/>
</dbReference>
<proteinExistence type="predicted"/>
<comment type="caution">
    <text evidence="1">The sequence shown here is derived from an EMBL/GenBank/DDBJ whole genome shotgun (WGS) entry which is preliminary data.</text>
</comment>
<organism evidence="1 2">
    <name type="scientific">Caldalkalibacillus uzonensis</name>
    <dbReference type="NCBI Taxonomy" id="353224"/>
    <lineage>
        <taxon>Bacteria</taxon>
        <taxon>Bacillati</taxon>
        <taxon>Bacillota</taxon>
        <taxon>Bacilli</taxon>
        <taxon>Bacillales</taxon>
        <taxon>Bacillaceae</taxon>
        <taxon>Caldalkalibacillus</taxon>
    </lineage>
</organism>
<sequence length="307" mass="35927">MKTKAAFFVFLLVILVPSQGLFLSYSPVNMFTTQAKTKQEFPAHPISQEIRFVEHQNTFSMQKVKKEHYTLRLMVQAKTNMHVDRLQDLTLLFINGTLTDFFVNNVQKKDTLETTHELGGSQSVKYEVITYHYAEHNQNGEEVSQNAISYDQVYLLSSALSTPSLFREPTTNTQKQWQRILDHAIKQQKKYEQKQLLEKFKLNEHDYLIYTLDELAVYTNDHLPTFSAHQTKEVLGQIWKHLYMHYVLGHVQDKRYPIDTRGSHMPLVAIARDHSHFHLLFRTRGGDEHKITQPLMSQLRTHAADIR</sequence>
<keyword evidence="2" id="KW-1185">Reference proteome</keyword>
<evidence type="ECO:0000313" key="1">
    <source>
        <dbReference type="EMBL" id="MDQ0340365.1"/>
    </source>
</evidence>
<name>A0ABU0CXE2_9BACI</name>